<dbReference type="PANTHER" id="PTHR34610:SF3">
    <property type="entry name" value="SSL7007 PROTEIN"/>
    <property type="match status" value="1"/>
</dbReference>
<dbReference type="InterPro" id="IPR002716">
    <property type="entry name" value="PIN_dom"/>
</dbReference>
<dbReference type="Proteomes" id="UP000525652">
    <property type="component" value="Unassembled WGS sequence"/>
</dbReference>
<reference evidence="2 3" key="1">
    <citation type="submission" date="2020-07" db="EMBL/GenBank/DDBJ databases">
        <authorList>
            <person name="Feng X."/>
        </authorList>
    </citation>
    <scope>NUCLEOTIDE SEQUENCE [LARGE SCALE GENOMIC DNA]</scope>
    <source>
        <strain evidence="2 3">JCM14086</strain>
    </source>
</reference>
<evidence type="ECO:0000259" key="1">
    <source>
        <dbReference type="SMART" id="SM00670"/>
    </source>
</evidence>
<dbReference type="PANTHER" id="PTHR34610">
    <property type="entry name" value="SSL7007 PROTEIN"/>
    <property type="match status" value="1"/>
</dbReference>
<organism evidence="2 3">
    <name type="scientific">Puniceicoccus vermicola</name>
    <dbReference type="NCBI Taxonomy" id="388746"/>
    <lineage>
        <taxon>Bacteria</taxon>
        <taxon>Pseudomonadati</taxon>
        <taxon>Verrucomicrobiota</taxon>
        <taxon>Opitutia</taxon>
        <taxon>Puniceicoccales</taxon>
        <taxon>Puniceicoccaceae</taxon>
        <taxon>Puniceicoccus</taxon>
    </lineage>
</organism>
<dbReference type="SMART" id="SM00670">
    <property type="entry name" value="PINc"/>
    <property type="match status" value="1"/>
</dbReference>
<dbReference type="Pfam" id="PF13470">
    <property type="entry name" value="PIN_3"/>
    <property type="match status" value="1"/>
</dbReference>
<protein>
    <submittedName>
        <fullName evidence="2">Putative toxin-antitoxin system toxin component, PIN family</fullName>
    </submittedName>
</protein>
<evidence type="ECO:0000313" key="2">
    <source>
        <dbReference type="EMBL" id="MBC2602514.1"/>
    </source>
</evidence>
<comment type="caution">
    <text evidence="2">The sequence shown here is derived from an EMBL/GenBank/DDBJ whole genome shotgun (WGS) entry which is preliminary data.</text>
</comment>
<dbReference type="EMBL" id="JACHVA010000096">
    <property type="protein sequence ID" value="MBC2602514.1"/>
    <property type="molecule type" value="Genomic_DNA"/>
</dbReference>
<dbReference type="InterPro" id="IPR029060">
    <property type="entry name" value="PIN-like_dom_sf"/>
</dbReference>
<dbReference type="InterPro" id="IPR002850">
    <property type="entry name" value="PIN_toxin-like"/>
</dbReference>
<dbReference type="AlphaFoldDB" id="A0A7X1AZ96"/>
<accession>A0A7X1AZ96</accession>
<gene>
    <name evidence="2" type="ORF">H5P30_12070</name>
</gene>
<keyword evidence="3" id="KW-1185">Reference proteome</keyword>
<proteinExistence type="predicted"/>
<dbReference type="RefSeq" id="WP_185693191.1">
    <property type="nucleotide sequence ID" value="NZ_JACHVA010000096.1"/>
</dbReference>
<sequence>MNYLVLDTNVLISGLLSPHNPPGRIVDAIRSGDLVTVVDDRILSEYRAVLRRPYFERYIHTDEREWIIDFLTHESQPSLSSQAIQGLPDPRDACFLEIAKVSKHPLVTGNIKHFPPNKRRGVHVYSPQEYCQTHGL</sequence>
<evidence type="ECO:0000313" key="3">
    <source>
        <dbReference type="Proteomes" id="UP000525652"/>
    </source>
</evidence>
<feature type="domain" description="PIN" evidence="1">
    <location>
        <begin position="2"/>
        <end position="115"/>
    </location>
</feature>
<dbReference type="NCBIfam" id="TIGR00305">
    <property type="entry name" value="putative toxin-antitoxin system toxin component, PIN family"/>
    <property type="match status" value="1"/>
</dbReference>
<name>A0A7X1AZ96_9BACT</name>
<dbReference type="SUPFAM" id="SSF88723">
    <property type="entry name" value="PIN domain-like"/>
    <property type="match status" value="1"/>
</dbReference>